<name>A0A418YKU3_9GAMM</name>
<dbReference type="EMBL" id="QZCH01000001">
    <property type="protein sequence ID" value="RJG51602.1"/>
    <property type="molecule type" value="Genomic_DNA"/>
</dbReference>
<evidence type="ECO:0000313" key="1">
    <source>
        <dbReference type="EMBL" id="RJG51602.1"/>
    </source>
</evidence>
<accession>A0A418YKU3</accession>
<evidence type="ECO:0000313" key="2">
    <source>
        <dbReference type="Proteomes" id="UP000283255"/>
    </source>
</evidence>
<reference evidence="1 2" key="2">
    <citation type="submission" date="2019-01" db="EMBL/GenBank/DDBJ databases">
        <title>Motilimonas pumilus sp. nov., isolated from the gut of sea cucumber (Apostichopus japonicus).</title>
        <authorList>
            <person name="Wang F.-Q."/>
            <person name="Ren L.-H."/>
            <person name="Lin Y.-W."/>
            <person name="Sun G.-H."/>
            <person name="Du Z.-J."/>
            <person name="Zhao J.-X."/>
            <person name="Liu X.-J."/>
            <person name="Liu L.-J."/>
        </authorList>
    </citation>
    <scope>NUCLEOTIDE SEQUENCE [LARGE SCALE GENOMIC DNA]</scope>
    <source>
        <strain evidence="1 2">PLHSC7-2</strain>
    </source>
</reference>
<sequence>MDLSNYLKMDINILFSIINMKLRDEEGDLSALCQRYQLDAELLAQRLAEKGWNYHQDVNQFKVG</sequence>
<dbReference type="InterPro" id="IPR025346">
    <property type="entry name" value="DUF4250"/>
</dbReference>
<dbReference type="RefSeq" id="WP_119909126.1">
    <property type="nucleotide sequence ID" value="NZ_QZCH01000001.1"/>
</dbReference>
<dbReference type="Proteomes" id="UP000283255">
    <property type="component" value="Unassembled WGS sequence"/>
</dbReference>
<keyword evidence="2" id="KW-1185">Reference proteome</keyword>
<reference evidence="1 2" key="1">
    <citation type="submission" date="2018-09" db="EMBL/GenBank/DDBJ databases">
        <authorList>
            <person name="Wang F."/>
        </authorList>
    </citation>
    <scope>NUCLEOTIDE SEQUENCE [LARGE SCALE GENOMIC DNA]</scope>
    <source>
        <strain evidence="1 2">PLHSC7-2</strain>
    </source>
</reference>
<dbReference type="Pfam" id="PF14056">
    <property type="entry name" value="DUF4250"/>
    <property type="match status" value="1"/>
</dbReference>
<dbReference type="OrthoDB" id="6197979at2"/>
<protein>
    <submittedName>
        <fullName evidence="1">DUF4250 domain-containing protein</fullName>
    </submittedName>
</protein>
<comment type="caution">
    <text evidence="1">The sequence shown here is derived from an EMBL/GenBank/DDBJ whole genome shotgun (WGS) entry which is preliminary data.</text>
</comment>
<dbReference type="AlphaFoldDB" id="A0A418YKU3"/>
<gene>
    <name evidence="1" type="ORF">D1Z90_02420</name>
</gene>
<organism evidence="1 2">
    <name type="scientific">Motilimonas pumila</name>
    <dbReference type="NCBI Taxonomy" id="2303987"/>
    <lineage>
        <taxon>Bacteria</taxon>
        <taxon>Pseudomonadati</taxon>
        <taxon>Pseudomonadota</taxon>
        <taxon>Gammaproteobacteria</taxon>
        <taxon>Alteromonadales</taxon>
        <taxon>Alteromonadales genera incertae sedis</taxon>
        <taxon>Motilimonas</taxon>
    </lineage>
</organism>
<proteinExistence type="predicted"/>